<comment type="similarity">
    <text evidence="2 8">Belongs to the GPN-loop GTPase family.</text>
</comment>
<organism evidence="11">
    <name type="scientific">Enterobius vermicularis</name>
    <name type="common">Human pinworm</name>
    <dbReference type="NCBI Taxonomy" id="51028"/>
    <lineage>
        <taxon>Eukaryota</taxon>
        <taxon>Metazoa</taxon>
        <taxon>Ecdysozoa</taxon>
        <taxon>Nematoda</taxon>
        <taxon>Chromadorea</taxon>
        <taxon>Rhabditida</taxon>
        <taxon>Spirurina</taxon>
        <taxon>Oxyuridomorpha</taxon>
        <taxon>Oxyuroidea</taxon>
        <taxon>Oxyuridae</taxon>
        <taxon>Enterobius</taxon>
    </lineage>
</organism>
<protein>
    <recommendedName>
        <fullName evidence="3 8">GPN-loop GTPase 2</fullName>
    </recommendedName>
</protein>
<evidence type="ECO:0000313" key="10">
    <source>
        <dbReference type="Proteomes" id="UP000274131"/>
    </source>
</evidence>
<evidence type="ECO:0000256" key="7">
    <source>
        <dbReference type="ARBA" id="ARBA00046611"/>
    </source>
</evidence>
<dbReference type="STRING" id="51028.A0A0N4UZP7"/>
<dbReference type="InterPro" id="IPR030231">
    <property type="entry name" value="Gpn2"/>
</dbReference>
<keyword evidence="5 8" id="KW-0378">Hydrolase</keyword>
<dbReference type="Proteomes" id="UP000274131">
    <property type="component" value="Unassembled WGS sequence"/>
</dbReference>
<accession>A0A0N4UZP7</accession>
<dbReference type="PANTHER" id="PTHR21231">
    <property type="entry name" value="XPA-BINDING PROTEIN 1-RELATED"/>
    <property type="match status" value="1"/>
</dbReference>
<dbReference type="SUPFAM" id="SSF52540">
    <property type="entry name" value="P-loop containing nucleoside triphosphate hydrolases"/>
    <property type="match status" value="1"/>
</dbReference>
<dbReference type="Gene3D" id="3.40.50.300">
    <property type="entry name" value="P-loop containing nucleotide triphosphate hydrolases"/>
    <property type="match status" value="1"/>
</dbReference>
<evidence type="ECO:0000256" key="3">
    <source>
        <dbReference type="ARBA" id="ARBA00014588"/>
    </source>
</evidence>
<dbReference type="GO" id="GO:0003924">
    <property type="term" value="F:GTPase activity"/>
    <property type="evidence" value="ECO:0007669"/>
    <property type="project" value="TreeGrafter"/>
</dbReference>
<evidence type="ECO:0000256" key="5">
    <source>
        <dbReference type="ARBA" id="ARBA00022801"/>
    </source>
</evidence>
<gene>
    <name evidence="9" type="ORF">EVEC_LOCUS2817</name>
</gene>
<reference evidence="9 10" key="2">
    <citation type="submission" date="2018-10" db="EMBL/GenBank/DDBJ databases">
        <authorList>
            <consortium name="Pathogen Informatics"/>
        </authorList>
    </citation>
    <scope>NUCLEOTIDE SEQUENCE [LARGE SCALE GENOMIC DNA]</scope>
</reference>
<name>A0A0N4UZP7_ENTVE</name>
<dbReference type="PANTHER" id="PTHR21231:SF3">
    <property type="entry name" value="GPN-LOOP GTPASE 2"/>
    <property type="match status" value="1"/>
</dbReference>
<dbReference type="OrthoDB" id="5839at2759"/>
<reference evidence="11" key="1">
    <citation type="submission" date="2017-02" db="UniProtKB">
        <authorList>
            <consortium name="WormBaseParasite"/>
        </authorList>
    </citation>
    <scope>IDENTIFICATION</scope>
</reference>
<comment type="subunit">
    <text evidence="7">Heterodimers with GPN1 or GPN3. Binds to RNA polymerase II (RNAPII).</text>
</comment>
<sequence>MYGQLVIGAPGSGKSTYCSGMEQLLQQLGRPCVLVNLDPANDFIPYKCDIDIRELITVNDVMEFLKLGPNGALRYCMYTLEKNMGWLKQKLSRYEGYLLIDLPGQLELYNSDDCIPELIRAACLKILMEKWGHRLVAVHLSDSLYCTDAGKFIAVVLAALCVMVNLELPHLNVLSKMDLLGEDSLPYDIGFFKQLPDLQRLADLLNVSIRCHIFQDNEVLAQYKKLNHSLCSVIGDYDLVSFVGLDATKKESMMNVLKLADTANGFALLEQGDLRGLVASHSY</sequence>
<evidence type="ECO:0000256" key="2">
    <source>
        <dbReference type="ARBA" id="ARBA00005290"/>
    </source>
</evidence>
<proteinExistence type="inferred from homology"/>
<keyword evidence="4 8" id="KW-0547">Nucleotide-binding</keyword>
<dbReference type="FunFam" id="3.40.50.300:FF:000338">
    <property type="entry name" value="GPN-loop GTPase 2"/>
    <property type="match status" value="1"/>
</dbReference>
<dbReference type="GO" id="GO:0005525">
    <property type="term" value="F:GTP binding"/>
    <property type="evidence" value="ECO:0007669"/>
    <property type="project" value="UniProtKB-KW"/>
</dbReference>
<keyword evidence="6 8" id="KW-0342">GTP-binding</keyword>
<keyword evidence="10" id="KW-1185">Reference proteome</keyword>
<dbReference type="AlphaFoldDB" id="A0A0N4UZP7"/>
<evidence type="ECO:0000313" key="11">
    <source>
        <dbReference type="WBParaSite" id="EVEC_0000310901-mRNA-1"/>
    </source>
</evidence>
<dbReference type="InterPro" id="IPR004130">
    <property type="entry name" value="Gpn"/>
</dbReference>
<evidence type="ECO:0000256" key="6">
    <source>
        <dbReference type="ARBA" id="ARBA00023134"/>
    </source>
</evidence>
<dbReference type="EMBL" id="UXUI01007454">
    <property type="protein sequence ID" value="VDD87674.1"/>
    <property type="molecule type" value="Genomic_DNA"/>
</dbReference>
<evidence type="ECO:0000256" key="4">
    <source>
        <dbReference type="ARBA" id="ARBA00022741"/>
    </source>
</evidence>
<dbReference type="CDD" id="cd17871">
    <property type="entry name" value="GPN2"/>
    <property type="match status" value="1"/>
</dbReference>
<dbReference type="Pfam" id="PF03029">
    <property type="entry name" value="ATP_bind_1"/>
    <property type="match status" value="1"/>
</dbReference>
<dbReference type="WBParaSite" id="EVEC_0000310901-mRNA-1">
    <property type="protein sequence ID" value="EVEC_0000310901-mRNA-1"/>
    <property type="gene ID" value="EVEC_0000310901"/>
</dbReference>
<evidence type="ECO:0000256" key="8">
    <source>
        <dbReference type="RuleBase" id="RU365059"/>
    </source>
</evidence>
<dbReference type="InterPro" id="IPR027417">
    <property type="entry name" value="P-loop_NTPase"/>
</dbReference>
<evidence type="ECO:0000313" key="9">
    <source>
        <dbReference type="EMBL" id="VDD87674.1"/>
    </source>
</evidence>
<dbReference type="GO" id="GO:0005737">
    <property type="term" value="C:cytoplasm"/>
    <property type="evidence" value="ECO:0007669"/>
    <property type="project" value="TreeGrafter"/>
</dbReference>
<comment type="function">
    <text evidence="1 8">Small GTPase required for proper localization of RNA polymerase II and III (RNAPII and RNAPIII). May act at an RNAP assembly step prior to nuclear import.</text>
</comment>
<evidence type="ECO:0000256" key="1">
    <source>
        <dbReference type="ARBA" id="ARBA00003181"/>
    </source>
</evidence>